<name>A0ABP8YYB0_9ACTN</name>
<dbReference type="Proteomes" id="UP001499882">
    <property type="component" value="Unassembled WGS sequence"/>
</dbReference>
<reference evidence="2" key="1">
    <citation type="journal article" date="2019" name="Int. J. Syst. Evol. Microbiol.">
        <title>The Global Catalogue of Microorganisms (GCM) 10K type strain sequencing project: providing services to taxonomists for standard genome sequencing and annotation.</title>
        <authorList>
            <consortium name="The Broad Institute Genomics Platform"/>
            <consortium name="The Broad Institute Genome Sequencing Center for Infectious Disease"/>
            <person name="Wu L."/>
            <person name="Ma J."/>
        </authorList>
    </citation>
    <scope>NUCLEOTIDE SEQUENCE [LARGE SCALE GENOMIC DNA]</scope>
    <source>
        <strain evidence="2">JCM 18532</strain>
    </source>
</reference>
<dbReference type="EMBL" id="BAABKN010000019">
    <property type="protein sequence ID" value="GAA4743061.1"/>
    <property type="molecule type" value="Genomic_DNA"/>
</dbReference>
<sequence length="61" mass="6408">MSLAHLLDGPACGIIGLSFWGELGGSSIDEVPALQVLSESSLMPSPKTGKSFSWLMDSTVR</sequence>
<evidence type="ECO:0000313" key="1">
    <source>
        <dbReference type="EMBL" id="GAA4743061.1"/>
    </source>
</evidence>
<accession>A0ABP8YYB0</accession>
<protein>
    <submittedName>
        <fullName evidence="1">Uncharacterized protein</fullName>
    </submittedName>
</protein>
<proteinExistence type="predicted"/>
<keyword evidence="2" id="KW-1185">Reference proteome</keyword>
<organism evidence="1 2">
    <name type="scientific">Nocardioides endophyticus</name>
    <dbReference type="NCBI Taxonomy" id="1353775"/>
    <lineage>
        <taxon>Bacteria</taxon>
        <taxon>Bacillati</taxon>
        <taxon>Actinomycetota</taxon>
        <taxon>Actinomycetes</taxon>
        <taxon>Propionibacteriales</taxon>
        <taxon>Nocardioidaceae</taxon>
        <taxon>Nocardioides</taxon>
    </lineage>
</organism>
<comment type="caution">
    <text evidence="1">The sequence shown here is derived from an EMBL/GenBank/DDBJ whole genome shotgun (WGS) entry which is preliminary data.</text>
</comment>
<dbReference type="RefSeq" id="WP_345527602.1">
    <property type="nucleotide sequence ID" value="NZ_BAABKN010000019.1"/>
</dbReference>
<evidence type="ECO:0000313" key="2">
    <source>
        <dbReference type="Proteomes" id="UP001499882"/>
    </source>
</evidence>
<gene>
    <name evidence="1" type="ORF">GCM10023350_29710</name>
</gene>